<keyword evidence="2" id="KW-0732">Signal</keyword>
<evidence type="ECO:0000256" key="2">
    <source>
        <dbReference type="SAM" id="SignalP"/>
    </source>
</evidence>
<dbReference type="Proteomes" id="UP000223968">
    <property type="component" value="Unassembled WGS sequence"/>
</dbReference>
<feature type="region of interest" description="Disordered" evidence="1">
    <location>
        <begin position="37"/>
        <end position="75"/>
    </location>
</feature>
<dbReference type="AlphaFoldDB" id="A0A2B7Y637"/>
<feature type="chain" id="PRO_5012902850" evidence="2">
    <location>
        <begin position="31"/>
        <end position="442"/>
    </location>
</feature>
<dbReference type="EMBL" id="PDNB01000016">
    <property type="protein sequence ID" value="PGH16569.1"/>
    <property type="molecule type" value="Genomic_DNA"/>
</dbReference>
<dbReference type="OrthoDB" id="5593235at2759"/>
<evidence type="ECO:0000256" key="1">
    <source>
        <dbReference type="SAM" id="MobiDB-lite"/>
    </source>
</evidence>
<feature type="region of interest" description="Disordered" evidence="1">
    <location>
        <begin position="420"/>
        <end position="442"/>
    </location>
</feature>
<comment type="caution">
    <text evidence="3">The sequence shown here is derived from an EMBL/GenBank/DDBJ whole genome shotgun (WGS) entry which is preliminary data.</text>
</comment>
<evidence type="ECO:0000313" key="3">
    <source>
        <dbReference type="EMBL" id="PGH16569.1"/>
    </source>
</evidence>
<protein>
    <submittedName>
        <fullName evidence="3">Uncharacterized protein</fullName>
    </submittedName>
</protein>
<proteinExistence type="predicted"/>
<name>A0A2B7Y637_9EURO</name>
<gene>
    <name evidence="3" type="ORF">AJ79_01675</name>
</gene>
<feature type="signal peptide" evidence="2">
    <location>
        <begin position="1"/>
        <end position="30"/>
    </location>
</feature>
<sequence>MLPAQALRRPAILTFIVLAFLLCLVSLSRSLDSHPLRVTPASPPVIPDQEQQLSNPKPQTPGRPQPGTAQSDNGEELVKPTTVNITGMVFFGRRDRVEAMNCYVERNLIENGGWLDEVLWYANTNNEEDLKFLDKIVERSPRYKKITLEKPVGWPDYTKLWRRVERGTVYVKIDDDILWLADDAIPRMVLTKLKYPDSFAVSANVINSPPLSFLHFHLGALHPYFPEREHDPTRKNHSENENWRPSSHPFWEGTSTFEWPLDKEPPSYTKHHRWLRVREDKQLYRTPAAKLTYDFWGPTYESWAIAAQQHYSLLENLEKGTTDLYKFSPPWNMQGERIRINLLAILGDDVLDTDVEHWPDDRGDEDMIVLDLPKQLQRHILIEGNALAAHYNFYHQGGLTSTDLLERYTMYAKENVCPVQPAQGQQQGQQQGQPQNQQQQQQ</sequence>
<keyword evidence="4" id="KW-1185">Reference proteome</keyword>
<evidence type="ECO:0000313" key="4">
    <source>
        <dbReference type="Proteomes" id="UP000223968"/>
    </source>
</evidence>
<accession>A0A2B7Y637</accession>
<organism evidence="3 4">
    <name type="scientific">Helicocarpus griseus UAMH5409</name>
    <dbReference type="NCBI Taxonomy" id="1447875"/>
    <lineage>
        <taxon>Eukaryota</taxon>
        <taxon>Fungi</taxon>
        <taxon>Dikarya</taxon>
        <taxon>Ascomycota</taxon>
        <taxon>Pezizomycotina</taxon>
        <taxon>Eurotiomycetes</taxon>
        <taxon>Eurotiomycetidae</taxon>
        <taxon>Onygenales</taxon>
        <taxon>Ajellomycetaceae</taxon>
        <taxon>Helicocarpus</taxon>
    </lineage>
</organism>
<reference evidence="3 4" key="1">
    <citation type="submission" date="2017-10" db="EMBL/GenBank/DDBJ databases">
        <title>Comparative genomics in systemic dimorphic fungi from Ajellomycetaceae.</title>
        <authorList>
            <person name="Munoz J.F."/>
            <person name="Mcewen J.G."/>
            <person name="Clay O.K."/>
            <person name="Cuomo C.A."/>
        </authorList>
    </citation>
    <scope>NUCLEOTIDE SEQUENCE [LARGE SCALE GENOMIC DNA]</scope>
    <source>
        <strain evidence="3 4">UAMH5409</strain>
    </source>
</reference>